<name>A0A384KVR0_HALVD</name>
<evidence type="ECO:0000313" key="2">
    <source>
        <dbReference type="EMBL" id="ELY33304.1"/>
    </source>
</evidence>
<sequence length="323" mass="37019">MTVLRYNHAELDEDTAENLATGVTKLPYTVEARPPRDEDTPSKLQNLADGVLEYQTKYLGLKNTSPTIAYEIRRTTPGKLQFQYAAPTKRLERKIRTHLTNDTPHVELKEGVNGLPIREEDTVGGGLLTAGRTDWYPLKTSFDQPPVDSVVAALHRHAMQNTRFVIQILFRPVIGQPLRRYYWRKRAYQRIGHLRREKEKLWGSRPPTPREKKQADAIENKAGSPRFHVSIRLLIINAAEYTPSRVKEISGAFNTYENPETGQYLNATTVTPFRRSQILSFAQAVQRREFQGWSQKFQATKDELSALLSLPNRKQDNIQNAQP</sequence>
<gene>
    <name evidence="2" type="ORF">C498_06675</name>
</gene>
<organism evidence="2 3">
    <name type="scientific">Haloferax volcanii (strain ATCC 29605 / DSM 3757 / JCM 8879 / NBRC 14742 / NCIMB 2012 / VKM B-1768 / DS2)</name>
    <name type="common">Halobacterium volcanii</name>
    <dbReference type="NCBI Taxonomy" id="309800"/>
    <lineage>
        <taxon>Archaea</taxon>
        <taxon>Methanobacteriati</taxon>
        <taxon>Methanobacteriota</taxon>
        <taxon>Stenosarchaea group</taxon>
        <taxon>Halobacteria</taxon>
        <taxon>Halobacteriales</taxon>
        <taxon>Haloferacaceae</taxon>
        <taxon>Haloferax</taxon>
    </lineage>
</organism>
<dbReference type="Pfam" id="PF26449">
    <property type="entry name" value="DUF8128"/>
    <property type="match status" value="1"/>
</dbReference>
<dbReference type="GeneID" id="8926720"/>
<evidence type="ECO:0000313" key="3">
    <source>
        <dbReference type="Proteomes" id="UP000011532"/>
    </source>
</evidence>
<accession>A0A384KVR0</accession>
<protein>
    <recommendedName>
        <fullName evidence="1">DUF8128 domain-containing protein</fullName>
    </recommendedName>
</protein>
<feature type="domain" description="DUF8128" evidence="1">
    <location>
        <begin position="4"/>
        <end position="322"/>
    </location>
</feature>
<dbReference type="RefSeq" id="WP_004042168.1">
    <property type="nucleotide sequence ID" value="NC_013967.1"/>
</dbReference>
<dbReference type="EMBL" id="AOHU01000042">
    <property type="protein sequence ID" value="ELY33304.1"/>
    <property type="molecule type" value="Genomic_DNA"/>
</dbReference>
<comment type="caution">
    <text evidence="2">The sequence shown here is derived from an EMBL/GenBank/DDBJ whole genome shotgun (WGS) entry which is preliminary data.</text>
</comment>
<dbReference type="Proteomes" id="UP000011532">
    <property type="component" value="Unassembled WGS sequence"/>
</dbReference>
<evidence type="ECO:0000259" key="1">
    <source>
        <dbReference type="Pfam" id="PF26449"/>
    </source>
</evidence>
<reference evidence="2 3" key="2">
    <citation type="journal article" date="2014" name="PLoS Genet.">
        <title>Phylogenetically driven sequencing of extremely halophilic archaea reveals strategies for static and dynamic osmo-response.</title>
        <authorList>
            <person name="Becker E.A."/>
            <person name="Seitzer P.M."/>
            <person name="Tritt A."/>
            <person name="Larsen D."/>
            <person name="Krusor M."/>
            <person name="Yao A.I."/>
            <person name="Wu D."/>
            <person name="Madern D."/>
            <person name="Eisen J.A."/>
            <person name="Darling A.E."/>
            <person name="Facciotti M.T."/>
        </authorList>
    </citation>
    <scope>NUCLEOTIDE SEQUENCE [LARGE SCALE GENOMIC DNA]</scope>
    <source>
        <strain evidence="3">ATCC 29605 / DSM 3757 / JCM 8879 / NBRC 14742 / NCIMB 2012 / VKM B-1768 / DS2</strain>
    </source>
</reference>
<dbReference type="AlphaFoldDB" id="A0A384KVR0"/>
<dbReference type="OrthoDB" id="268875at2157"/>
<reference evidence="3" key="1">
    <citation type="submission" date="2012-11" db="EMBL/GenBank/DDBJ databases">
        <authorList>
            <person name="Becker E.A."/>
            <person name="Seitzer P."/>
            <person name="Tritt A."/>
            <person name="Larsen D."/>
            <person name="Yao A."/>
            <person name="Wu D."/>
            <person name="Darling A."/>
            <person name="Eisen J.A."/>
            <person name="Facciotti M.T."/>
        </authorList>
    </citation>
    <scope>NUCLEOTIDE SEQUENCE [LARGE SCALE GENOMIC DNA]</scope>
    <source>
        <strain evidence="3">ATCC 29605 / DSM 3757 / JCM 8879 / NBRC 14742 / NCIMB 2012 / VKM B-1768 / DS2</strain>
    </source>
</reference>
<dbReference type="InterPro" id="IPR058441">
    <property type="entry name" value="DUF8128"/>
</dbReference>
<proteinExistence type="predicted"/>